<accession>A0A8H4U5B2</accession>
<reference evidence="7" key="2">
    <citation type="submission" date="2020-05" db="EMBL/GenBank/DDBJ databases">
        <authorList>
            <person name="Kim H.-S."/>
            <person name="Proctor R.H."/>
            <person name="Brown D.W."/>
        </authorList>
    </citation>
    <scope>NUCLEOTIDE SEQUENCE</scope>
    <source>
        <strain evidence="7">NRRL 20472</strain>
    </source>
</reference>
<keyword evidence="5" id="KW-0804">Transcription</keyword>
<evidence type="ECO:0000313" key="7">
    <source>
        <dbReference type="EMBL" id="KAF4970027.1"/>
    </source>
</evidence>
<evidence type="ECO:0000313" key="8">
    <source>
        <dbReference type="Proteomes" id="UP000622797"/>
    </source>
</evidence>
<dbReference type="GO" id="GO:0003677">
    <property type="term" value="F:DNA binding"/>
    <property type="evidence" value="ECO:0007669"/>
    <property type="project" value="UniProtKB-KW"/>
</dbReference>
<dbReference type="GO" id="GO:0046872">
    <property type="term" value="F:metal ion binding"/>
    <property type="evidence" value="ECO:0007669"/>
    <property type="project" value="UniProtKB-KW"/>
</dbReference>
<evidence type="ECO:0000256" key="5">
    <source>
        <dbReference type="ARBA" id="ARBA00023163"/>
    </source>
</evidence>
<comment type="caution">
    <text evidence="7">The sequence shown here is derived from an EMBL/GenBank/DDBJ whole genome shotgun (WGS) entry which is preliminary data.</text>
</comment>
<keyword evidence="8" id="KW-1185">Reference proteome</keyword>
<evidence type="ECO:0000256" key="2">
    <source>
        <dbReference type="ARBA" id="ARBA00022833"/>
    </source>
</evidence>
<dbReference type="PANTHER" id="PTHR36206">
    <property type="entry name" value="ASPERCRYPTIN BIOSYNTHESIS CLUSTER-SPECIFIC TRANSCRIPTION REGULATOR ATNN-RELATED"/>
    <property type="match status" value="1"/>
</dbReference>
<gene>
    <name evidence="7" type="ORF">FSARC_2844</name>
</gene>
<dbReference type="OrthoDB" id="3145928at2759"/>
<dbReference type="EMBL" id="JABEXW010000139">
    <property type="protein sequence ID" value="KAF4970027.1"/>
    <property type="molecule type" value="Genomic_DNA"/>
</dbReference>
<evidence type="ECO:0000256" key="1">
    <source>
        <dbReference type="ARBA" id="ARBA00022723"/>
    </source>
</evidence>
<keyword evidence="1" id="KW-0479">Metal-binding</keyword>
<dbReference type="AlphaFoldDB" id="A0A8H4U5B2"/>
<keyword evidence="4" id="KW-0238">DNA-binding</keyword>
<evidence type="ECO:0000256" key="4">
    <source>
        <dbReference type="ARBA" id="ARBA00023125"/>
    </source>
</evidence>
<reference evidence="7" key="1">
    <citation type="journal article" date="2020" name="BMC Genomics">
        <title>Correction to: Identification and distribution of gene clusters required for synthesis of sphingolipid metabolism inhibitors in diverse species of the filamentous fungus Fusarium.</title>
        <authorList>
            <person name="Kim H.S."/>
            <person name="Lohmar J.M."/>
            <person name="Busman M."/>
            <person name="Brown D.W."/>
            <person name="Naumann T.A."/>
            <person name="Divon H.H."/>
            <person name="Lysoe E."/>
            <person name="Uhlig S."/>
            <person name="Proctor R.H."/>
        </authorList>
    </citation>
    <scope>NUCLEOTIDE SEQUENCE</scope>
    <source>
        <strain evidence="7">NRRL 20472</strain>
    </source>
</reference>
<keyword evidence="2" id="KW-0862">Zinc</keyword>
<sequence>MATTSSTTNADKAKRTRTNVKQSKFGCFTCKYGHTCSSTRAGPRNRADQGLIGLDESSAMRPNQRVDDAPFVDLACTVLTQSPRRARNDLELAFWSRTVPQLTQSIPSVRAAVEAFGSSFEECVLRGGPSSSGLETTRRYTQALRLVQQDLATLPHGPIPCITACLFLAMVEALQQRLDNGHTHLLGALSLLVSHMDQKFLADVDIDIGDVSLLLQKLDLHVATYAVSQSPHLPPSPSITKDVIISDPPDRALFKILHSCYHFTSKAFSYKYTSRRVIPPELLIEQGRQLGNLKQWLSCNKLPSDVDSCAKNESMLVLRSQCLVALIHASNILEPLETAYDCYGPDFQEIVTLIEALPLENGQQKTPDCNGSSSLPSFIPEMGIIHPLYFTAQKYRNPFWRRKALNLLLKSGKEGPWCSETEGSLIGAVIRTEEGLPKKASLNMARLEDASTDDPSNIPEKSRVSACWAVHPEDECEGGCDHAKRFTKAILFRCLDMEGLLRDEGQKPRKLAWEDSKYWELLRESLEAVS</sequence>
<evidence type="ECO:0000256" key="3">
    <source>
        <dbReference type="ARBA" id="ARBA00023015"/>
    </source>
</evidence>
<keyword evidence="6" id="KW-0539">Nucleus</keyword>
<dbReference type="InterPro" id="IPR052360">
    <property type="entry name" value="Transcr_Regulatory_Proteins"/>
</dbReference>
<dbReference type="PANTHER" id="PTHR36206:SF13">
    <property type="entry name" value="TRANSCRIPTIONAL REGULATORY PROTEIN MOC3"/>
    <property type="match status" value="1"/>
</dbReference>
<protein>
    <submittedName>
        <fullName evidence="7">Uncharacterized protein</fullName>
    </submittedName>
</protein>
<organism evidence="7 8">
    <name type="scientific">Fusarium sarcochroum</name>
    <dbReference type="NCBI Taxonomy" id="1208366"/>
    <lineage>
        <taxon>Eukaryota</taxon>
        <taxon>Fungi</taxon>
        <taxon>Dikarya</taxon>
        <taxon>Ascomycota</taxon>
        <taxon>Pezizomycotina</taxon>
        <taxon>Sordariomycetes</taxon>
        <taxon>Hypocreomycetidae</taxon>
        <taxon>Hypocreales</taxon>
        <taxon>Nectriaceae</taxon>
        <taxon>Fusarium</taxon>
        <taxon>Fusarium lateritium species complex</taxon>
    </lineage>
</organism>
<dbReference type="Proteomes" id="UP000622797">
    <property type="component" value="Unassembled WGS sequence"/>
</dbReference>
<keyword evidence="3" id="KW-0805">Transcription regulation</keyword>
<evidence type="ECO:0000256" key="6">
    <source>
        <dbReference type="ARBA" id="ARBA00023242"/>
    </source>
</evidence>
<name>A0A8H4U5B2_9HYPO</name>
<proteinExistence type="predicted"/>